<dbReference type="SMART" id="SM01043">
    <property type="entry name" value="BTAD"/>
    <property type="match status" value="1"/>
</dbReference>
<evidence type="ECO:0000256" key="1">
    <source>
        <dbReference type="ARBA" id="ARBA00005820"/>
    </source>
</evidence>
<reference evidence="8 9" key="1">
    <citation type="submission" date="2020-02" db="EMBL/GenBank/DDBJ databases">
        <title>Acidophilic actinobacteria isolated from forest soil.</title>
        <authorList>
            <person name="Golinska P."/>
        </authorList>
    </citation>
    <scope>NUCLEOTIDE SEQUENCE [LARGE SCALE GENOMIC DNA]</scope>
    <source>
        <strain evidence="8 9">NL8</strain>
    </source>
</reference>
<accession>A0ABS5KX08</accession>
<feature type="DNA-binding region" description="OmpR/PhoB-type" evidence="5">
    <location>
        <begin position="3"/>
        <end position="104"/>
    </location>
</feature>
<dbReference type="SUPFAM" id="SSF46894">
    <property type="entry name" value="C-terminal effector domain of the bipartite response regulators"/>
    <property type="match status" value="1"/>
</dbReference>
<dbReference type="PRINTS" id="PR00364">
    <property type="entry name" value="DISEASERSIST"/>
</dbReference>
<feature type="domain" description="OmpR/PhoB-type" evidence="7">
    <location>
        <begin position="3"/>
        <end position="104"/>
    </location>
</feature>
<dbReference type="PANTHER" id="PTHR35807:SF1">
    <property type="entry name" value="TRANSCRIPTIONAL REGULATOR REDD"/>
    <property type="match status" value="1"/>
</dbReference>
<dbReference type="RefSeq" id="WP_212013595.1">
    <property type="nucleotide sequence ID" value="NZ_JAAFYZ010000107.1"/>
</dbReference>
<dbReference type="Gene3D" id="1.10.10.10">
    <property type="entry name" value="Winged helix-like DNA-binding domain superfamily/Winged helix DNA-binding domain"/>
    <property type="match status" value="1"/>
</dbReference>
<dbReference type="Proteomes" id="UP000730482">
    <property type="component" value="Unassembled WGS sequence"/>
</dbReference>
<dbReference type="PANTHER" id="PTHR35807">
    <property type="entry name" value="TRANSCRIPTIONAL REGULATOR REDD-RELATED"/>
    <property type="match status" value="1"/>
</dbReference>
<dbReference type="Pfam" id="PF00931">
    <property type="entry name" value="NB-ARC"/>
    <property type="match status" value="1"/>
</dbReference>
<protein>
    <recommendedName>
        <fullName evidence="7">OmpR/PhoB-type domain-containing protein</fullName>
    </recommendedName>
</protein>
<name>A0ABS5KX08_9ACTN</name>
<dbReference type="EMBL" id="JAAFYZ010000107">
    <property type="protein sequence ID" value="MBS2550562.1"/>
    <property type="molecule type" value="Genomic_DNA"/>
</dbReference>
<dbReference type="InterPro" id="IPR011990">
    <property type="entry name" value="TPR-like_helical_dom_sf"/>
</dbReference>
<sequence>MTGGELIIDDSLRFALLGPLRGWHRGRPLELGARGQQMVLASLLLDLGDAVPVADLVGALWGPEPPRNALGTLRTYISRLRKVIVAATDSDPIRTIGDTYLLDASACSTDVQDVHRTMRRIRQAGAAGEAAEAEELCRRALALWHGTPLLGLPGSVFAAQRARLAELRVSLVSEHSDALLALGRHAEAVLELKPLVAEFPSHEALRGSLMLALHGSGHSGEALAGYEDLLRRLDDELGLAPGPEIQAIHDRIRAETAGGADRGGRAAAPGSASGSAPGSASGSAPGSASGSAPGSASGSAPGSASGSKPGSASAARDAEVPAQLLAALPDFTGRAAQAAELRAALLTGSGAALPVAAVAGMGGVGKTTLALHVAHSISDRFPGGRLYADLRGADGIPADPQAVLRGFLTALGVASQDVPDELEERSALFRTLTTDRRILVLLDNAADAAQVGPLLPGSSTCAALITCRARLVGLPAVHTVDLEVMPAAEAGQLLRRIVGAARADAEPEALAQLADACGRLPLALRIVGTRLTTRAVWKLADMVARLADERRALAVLRTGDLSVPACFAIGYRQLGTEAARAFRLLATLDLPELSAEFAAAGLGLAEQSAEDLLEALVDVALLETPRHGRYRYHDLVRAYARSVAADDPDGASAALTGILDHGYATGRAQRRLGDPDSKFLDAFPAPRSAGTGFADFGEARRWMAEEVRGLTLLARQASAGTDEHFRAAVLVMAVLDHGEEAGDLLSLEADVVGVLSREAAARGDDRTGRIAGMLHVHNRFIARDLPEALEASLPLIEQCRAADEDVLVAWLAHIAGTSAHHLGQRDVAEAMLRLCRDTGIALDDTSLVSTATKWLIFATAMSPGGQVTAETLRLAQSAFDLDERAGNRLNLMGAWHMLARVHDALGEETEAEHAYRHTIELTVELGHREREVVARRESATRLHRLGRRAEAVEQTQRALAVAQAAQLATEESRLREMLEEALADQSAAG</sequence>
<evidence type="ECO:0000313" key="9">
    <source>
        <dbReference type="Proteomes" id="UP000730482"/>
    </source>
</evidence>
<dbReference type="InterPro" id="IPR005158">
    <property type="entry name" value="BTAD"/>
</dbReference>
<dbReference type="InterPro" id="IPR002182">
    <property type="entry name" value="NB-ARC"/>
</dbReference>
<gene>
    <name evidence="8" type="ORF">KGQ19_27190</name>
</gene>
<evidence type="ECO:0000256" key="4">
    <source>
        <dbReference type="ARBA" id="ARBA00023163"/>
    </source>
</evidence>
<comment type="caution">
    <text evidence="8">The sequence shown here is derived from an EMBL/GenBank/DDBJ whole genome shotgun (WGS) entry which is preliminary data.</text>
</comment>
<dbReference type="InterPro" id="IPR036388">
    <property type="entry name" value="WH-like_DNA-bd_sf"/>
</dbReference>
<evidence type="ECO:0000256" key="2">
    <source>
        <dbReference type="ARBA" id="ARBA00023015"/>
    </source>
</evidence>
<evidence type="ECO:0000256" key="5">
    <source>
        <dbReference type="PROSITE-ProRule" id="PRU01091"/>
    </source>
</evidence>
<dbReference type="Gene3D" id="1.25.40.10">
    <property type="entry name" value="Tetratricopeptide repeat domain"/>
    <property type="match status" value="2"/>
</dbReference>
<keyword evidence="2" id="KW-0805">Transcription regulation</keyword>
<comment type="similarity">
    <text evidence="1">Belongs to the AfsR/DnrI/RedD regulatory family.</text>
</comment>
<dbReference type="InterPro" id="IPR016032">
    <property type="entry name" value="Sig_transdc_resp-reg_C-effctor"/>
</dbReference>
<feature type="region of interest" description="Disordered" evidence="6">
    <location>
        <begin position="256"/>
        <end position="316"/>
    </location>
</feature>
<evidence type="ECO:0000256" key="6">
    <source>
        <dbReference type="SAM" id="MobiDB-lite"/>
    </source>
</evidence>
<proteinExistence type="inferred from homology"/>
<evidence type="ECO:0000256" key="3">
    <source>
        <dbReference type="ARBA" id="ARBA00023125"/>
    </source>
</evidence>
<dbReference type="SMART" id="SM00862">
    <property type="entry name" value="Trans_reg_C"/>
    <property type="match status" value="1"/>
</dbReference>
<keyword evidence="4" id="KW-0804">Transcription</keyword>
<keyword evidence="9" id="KW-1185">Reference proteome</keyword>
<dbReference type="CDD" id="cd15831">
    <property type="entry name" value="BTAD"/>
    <property type="match status" value="1"/>
</dbReference>
<evidence type="ECO:0000259" key="7">
    <source>
        <dbReference type="PROSITE" id="PS51755"/>
    </source>
</evidence>
<keyword evidence="3 5" id="KW-0238">DNA-binding</keyword>
<feature type="compositionally biased region" description="Low complexity" evidence="6">
    <location>
        <begin position="265"/>
        <end position="315"/>
    </location>
</feature>
<dbReference type="InterPro" id="IPR051677">
    <property type="entry name" value="AfsR-DnrI-RedD_regulator"/>
</dbReference>
<evidence type="ECO:0000313" key="8">
    <source>
        <dbReference type="EMBL" id="MBS2550562.1"/>
    </source>
</evidence>
<dbReference type="InterPro" id="IPR027417">
    <property type="entry name" value="P-loop_NTPase"/>
</dbReference>
<dbReference type="SUPFAM" id="SSF52540">
    <property type="entry name" value="P-loop containing nucleoside triphosphate hydrolases"/>
    <property type="match status" value="1"/>
</dbReference>
<dbReference type="Gene3D" id="3.40.50.300">
    <property type="entry name" value="P-loop containing nucleotide triphosphate hydrolases"/>
    <property type="match status" value="1"/>
</dbReference>
<organism evidence="8 9">
    <name type="scientific">Catenulispora pinistramenti</name>
    <dbReference type="NCBI Taxonomy" id="2705254"/>
    <lineage>
        <taxon>Bacteria</taxon>
        <taxon>Bacillati</taxon>
        <taxon>Actinomycetota</taxon>
        <taxon>Actinomycetes</taxon>
        <taxon>Catenulisporales</taxon>
        <taxon>Catenulisporaceae</taxon>
        <taxon>Catenulispora</taxon>
    </lineage>
</organism>
<dbReference type="PROSITE" id="PS51755">
    <property type="entry name" value="OMPR_PHOB"/>
    <property type="match status" value="1"/>
</dbReference>
<dbReference type="Pfam" id="PF03704">
    <property type="entry name" value="BTAD"/>
    <property type="match status" value="1"/>
</dbReference>
<dbReference type="InterPro" id="IPR001867">
    <property type="entry name" value="OmpR/PhoB-type_DNA-bd"/>
</dbReference>
<dbReference type="SUPFAM" id="SSF48452">
    <property type="entry name" value="TPR-like"/>
    <property type="match status" value="2"/>
</dbReference>